<gene>
    <name evidence="2" type="ORF">DOTSEDRAFT_39669</name>
</gene>
<sequence length="889" mass="99490">MYQNSVAPGNETGVSLYPNSYETRPVPSSRALHASTLGVISKASGRSSKRNIYLNMARSDFGRRCLGCISQKKGCPGGHPCNSCVKRGIPCDEYIPNDRKRRRDGMRDGDGHDEGGSAPIKRATHGIRAPAAKKRRVAPAGQEDDNQNPVDPILGISSFKIPVIFENKWYRLCCVVQYRQDPESSCCTKLNGIFTLLDHAGAIFKVISIGKIEGYTIDKVGKAWRDELLNDQGCTRALLQQHAQYGPRGPRVGETGRVMQMIYDEHGNLRDSKGLQRNANSLSEDTIHYISLFKLSKDFRGSGLAHAALTAYFGALVKRKSLLACEPYVVLSPAAYREDHDRHIAAMKAARKTPKTTLEVENLLFKFYRTCKLEELFRGDRELEGMAISLAGRPVTRAAIAGEVAIISTATKAKMRYLLVEAAAACTGVMVQQKALQNPDDEDLGEAFRAIERTSTTYANTEAGQQIVTALLDLDDEENLARSLYELRVREEAMASRDDADATSNIEERVPARTTGDNEWRRSGHARAAAATAKRFVDLAESETEEQRRTGPSQMYTAGVNRRGCQGANLESCHWKACISMHNEKRKRRLSDHSRSHFDLFIILILVLHQDVTIQSGRLHHYWFSPSGNYFLLRRTLHLHPLEATTASNSDLGLCSSLPPPEIMTSRTVCGETPNITSTLDLLETDSENSKIQAKPSALLALPDEILLQICKDNCPNLNAMLHFKDWDNDHDEYYAYLSSHMINRRMYDIALDAFFHDFVLEIHAYFHCFENKMCRWIKDCYNSCELGKTVFRGRITKARIQVDFEHAGFKKEIVERVMKVVMKLARETGLRELEILIETDDLCLSGEVAELVFERVKYCEELAGIAVTVAIGVSIDRYAADGLGVQDS</sequence>
<protein>
    <recommendedName>
        <fullName evidence="4">Zn(2)-C6 fungal-type domain-containing protein</fullName>
    </recommendedName>
</protein>
<dbReference type="EMBL" id="KB446548">
    <property type="protein sequence ID" value="EME38137.1"/>
    <property type="molecule type" value="Genomic_DNA"/>
</dbReference>
<feature type="region of interest" description="Disordered" evidence="1">
    <location>
        <begin position="95"/>
        <end position="151"/>
    </location>
</feature>
<dbReference type="HOGENOM" id="CLU_324655_0_0_1"/>
<evidence type="ECO:0000313" key="2">
    <source>
        <dbReference type="EMBL" id="EME38137.1"/>
    </source>
</evidence>
<reference evidence="2 3" key="2">
    <citation type="journal article" date="2012" name="PLoS Pathog.">
        <title>Diverse lifestyles and strategies of plant pathogenesis encoded in the genomes of eighteen Dothideomycetes fungi.</title>
        <authorList>
            <person name="Ohm R.A."/>
            <person name="Feau N."/>
            <person name="Henrissat B."/>
            <person name="Schoch C.L."/>
            <person name="Horwitz B.A."/>
            <person name="Barry K.W."/>
            <person name="Condon B.J."/>
            <person name="Copeland A.C."/>
            <person name="Dhillon B."/>
            <person name="Glaser F."/>
            <person name="Hesse C.N."/>
            <person name="Kosti I."/>
            <person name="LaButti K."/>
            <person name="Lindquist E.A."/>
            <person name="Lucas S."/>
            <person name="Salamov A.A."/>
            <person name="Bradshaw R.E."/>
            <person name="Ciuffetti L."/>
            <person name="Hamelin R.C."/>
            <person name="Kema G.H.J."/>
            <person name="Lawrence C."/>
            <person name="Scott J.A."/>
            <person name="Spatafora J.W."/>
            <person name="Turgeon B.G."/>
            <person name="de Wit P.J.G.M."/>
            <person name="Zhong S."/>
            <person name="Goodwin S.B."/>
            <person name="Grigoriev I.V."/>
        </authorList>
    </citation>
    <scope>NUCLEOTIDE SEQUENCE [LARGE SCALE GENOMIC DNA]</scope>
    <source>
        <strain evidence="3">NZE10 / CBS 128990</strain>
    </source>
</reference>
<proteinExistence type="predicted"/>
<evidence type="ECO:0000256" key="1">
    <source>
        <dbReference type="SAM" id="MobiDB-lite"/>
    </source>
</evidence>
<dbReference type="OrthoDB" id="10655631at2759"/>
<evidence type="ECO:0000313" key="3">
    <source>
        <dbReference type="Proteomes" id="UP000016933"/>
    </source>
</evidence>
<dbReference type="Proteomes" id="UP000016933">
    <property type="component" value="Unassembled WGS sequence"/>
</dbReference>
<organism evidence="2 3">
    <name type="scientific">Dothistroma septosporum (strain NZE10 / CBS 128990)</name>
    <name type="common">Red band needle blight fungus</name>
    <name type="synonym">Mycosphaerella pini</name>
    <dbReference type="NCBI Taxonomy" id="675120"/>
    <lineage>
        <taxon>Eukaryota</taxon>
        <taxon>Fungi</taxon>
        <taxon>Dikarya</taxon>
        <taxon>Ascomycota</taxon>
        <taxon>Pezizomycotina</taxon>
        <taxon>Dothideomycetes</taxon>
        <taxon>Dothideomycetidae</taxon>
        <taxon>Mycosphaerellales</taxon>
        <taxon>Mycosphaerellaceae</taxon>
        <taxon>Dothistroma</taxon>
    </lineage>
</organism>
<name>M2WHR0_DOTSN</name>
<accession>M2WHR0</accession>
<feature type="compositionally biased region" description="Basic and acidic residues" evidence="1">
    <location>
        <begin position="105"/>
        <end position="115"/>
    </location>
</feature>
<dbReference type="AlphaFoldDB" id="M2WHR0"/>
<reference evidence="3" key="1">
    <citation type="journal article" date="2012" name="PLoS Genet.">
        <title>The genomes of the fungal plant pathogens Cladosporium fulvum and Dothistroma septosporum reveal adaptation to different hosts and lifestyles but also signatures of common ancestry.</title>
        <authorList>
            <person name="de Wit P.J.G.M."/>
            <person name="van der Burgt A."/>
            <person name="Oekmen B."/>
            <person name="Stergiopoulos I."/>
            <person name="Abd-Elsalam K.A."/>
            <person name="Aerts A.L."/>
            <person name="Bahkali A.H."/>
            <person name="Beenen H.G."/>
            <person name="Chettri P."/>
            <person name="Cox M.P."/>
            <person name="Datema E."/>
            <person name="de Vries R.P."/>
            <person name="Dhillon B."/>
            <person name="Ganley A.R."/>
            <person name="Griffiths S.A."/>
            <person name="Guo Y."/>
            <person name="Hamelin R.C."/>
            <person name="Henrissat B."/>
            <person name="Kabir M.S."/>
            <person name="Jashni M.K."/>
            <person name="Kema G."/>
            <person name="Klaubauf S."/>
            <person name="Lapidus A."/>
            <person name="Levasseur A."/>
            <person name="Lindquist E."/>
            <person name="Mehrabi R."/>
            <person name="Ohm R.A."/>
            <person name="Owen T.J."/>
            <person name="Salamov A."/>
            <person name="Schwelm A."/>
            <person name="Schijlen E."/>
            <person name="Sun H."/>
            <person name="van den Burg H.A."/>
            <person name="van Ham R.C.H.J."/>
            <person name="Zhang S."/>
            <person name="Goodwin S.B."/>
            <person name="Grigoriev I.V."/>
            <person name="Collemare J."/>
            <person name="Bradshaw R.E."/>
        </authorList>
    </citation>
    <scope>NUCLEOTIDE SEQUENCE [LARGE SCALE GENOMIC DNA]</scope>
    <source>
        <strain evidence="3">NZE10 / CBS 128990</strain>
    </source>
</reference>
<keyword evidence="3" id="KW-1185">Reference proteome</keyword>
<evidence type="ECO:0008006" key="4">
    <source>
        <dbReference type="Google" id="ProtNLM"/>
    </source>
</evidence>